<dbReference type="AlphaFoldDB" id="A0A9Q1H2E1"/>
<gene>
    <name evidence="1" type="ORF">HOLleu_26273</name>
</gene>
<accession>A0A9Q1H2E1</accession>
<dbReference type="PANTHER" id="PTHR31751">
    <property type="entry name" value="SI:CH211-108C17.2-RELATED-RELATED"/>
    <property type="match status" value="1"/>
</dbReference>
<proteinExistence type="predicted"/>
<sequence>MWKSILYHVSGIHAWPEDNEFKLFRACIHAPLSNEEQRKKGWLKGLTSHEALRKTVTDKWLLPDLPYRKFMHTGVSEVFHHMVLKYAPKRLEFNFAQMDARLKLAALDHNLNGGRTKAVAKKPRVGPSPRSETQYKLVFTKFTKQWALKTI</sequence>
<evidence type="ECO:0000313" key="1">
    <source>
        <dbReference type="EMBL" id="KAJ8032682.1"/>
    </source>
</evidence>
<dbReference type="Proteomes" id="UP001152320">
    <property type="component" value="Chromosome 12"/>
</dbReference>
<reference evidence="1" key="1">
    <citation type="submission" date="2021-10" db="EMBL/GenBank/DDBJ databases">
        <title>Tropical sea cucumber genome reveals ecological adaptation and Cuvierian tubules defense mechanism.</title>
        <authorList>
            <person name="Chen T."/>
        </authorList>
    </citation>
    <scope>NUCLEOTIDE SEQUENCE</scope>
    <source>
        <strain evidence="1">Nanhai2018</strain>
        <tissue evidence="1">Muscle</tissue>
    </source>
</reference>
<protein>
    <submittedName>
        <fullName evidence="1">Uncharacterized protein</fullName>
    </submittedName>
</protein>
<dbReference type="PANTHER" id="PTHR31751:SF42">
    <property type="entry name" value="PROTEIN CBG10204"/>
    <property type="match status" value="1"/>
</dbReference>
<dbReference type="OrthoDB" id="5814287at2759"/>
<name>A0A9Q1H2E1_HOLLE</name>
<organism evidence="1 2">
    <name type="scientific">Holothuria leucospilota</name>
    <name type="common">Black long sea cucumber</name>
    <name type="synonym">Mertensiothuria leucospilota</name>
    <dbReference type="NCBI Taxonomy" id="206669"/>
    <lineage>
        <taxon>Eukaryota</taxon>
        <taxon>Metazoa</taxon>
        <taxon>Echinodermata</taxon>
        <taxon>Eleutherozoa</taxon>
        <taxon>Echinozoa</taxon>
        <taxon>Holothuroidea</taxon>
        <taxon>Aspidochirotacea</taxon>
        <taxon>Aspidochirotida</taxon>
        <taxon>Holothuriidae</taxon>
        <taxon>Holothuria</taxon>
    </lineage>
</organism>
<comment type="caution">
    <text evidence="1">The sequence shown here is derived from an EMBL/GenBank/DDBJ whole genome shotgun (WGS) entry which is preliminary data.</text>
</comment>
<evidence type="ECO:0000313" key="2">
    <source>
        <dbReference type="Proteomes" id="UP001152320"/>
    </source>
</evidence>
<keyword evidence="2" id="KW-1185">Reference proteome</keyword>
<dbReference type="EMBL" id="JAIZAY010000012">
    <property type="protein sequence ID" value="KAJ8032682.1"/>
    <property type="molecule type" value="Genomic_DNA"/>
</dbReference>